<evidence type="ECO:0000313" key="8">
    <source>
        <dbReference type="Proteomes" id="UP000305067"/>
    </source>
</evidence>
<dbReference type="EMBL" id="ML178816">
    <property type="protein sequence ID" value="TFL05775.1"/>
    <property type="molecule type" value="Genomic_DNA"/>
</dbReference>
<dbReference type="OrthoDB" id="1735038at2759"/>
<evidence type="ECO:0000256" key="4">
    <source>
        <dbReference type="ARBA" id="ARBA00022801"/>
    </source>
</evidence>
<dbReference type="InterPro" id="IPR008758">
    <property type="entry name" value="Peptidase_S28"/>
</dbReference>
<dbReference type="PANTHER" id="PTHR11010">
    <property type="entry name" value="PROTEASE S28 PRO-X CARBOXYPEPTIDASE-RELATED"/>
    <property type="match status" value="1"/>
</dbReference>
<dbReference type="GO" id="GO:0008239">
    <property type="term" value="F:dipeptidyl-peptidase activity"/>
    <property type="evidence" value="ECO:0007669"/>
    <property type="project" value="TreeGrafter"/>
</dbReference>
<protein>
    <submittedName>
        <fullName evidence="7">Peptidase S28</fullName>
    </submittedName>
</protein>
<dbReference type="SUPFAM" id="SSF53474">
    <property type="entry name" value="alpha/beta-Hydrolases"/>
    <property type="match status" value="1"/>
</dbReference>
<name>A0A5C3QUY5_9AGAR</name>
<keyword evidence="8" id="KW-1185">Reference proteome</keyword>
<keyword evidence="4" id="KW-0378">Hydrolase</keyword>
<evidence type="ECO:0000313" key="7">
    <source>
        <dbReference type="EMBL" id="TFL05775.1"/>
    </source>
</evidence>
<gene>
    <name evidence="7" type="ORF">BDV98DRAFT_500253</name>
</gene>
<dbReference type="GO" id="GO:0006508">
    <property type="term" value="P:proteolysis"/>
    <property type="evidence" value="ECO:0007669"/>
    <property type="project" value="UniProtKB-KW"/>
</dbReference>
<feature type="region of interest" description="Disordered" evidence="6">
    <location>
        <begin position="496"/>
        <end position="517"/>
    </location>
</feature>
<dbReference type="AlphaFoldDB" id="A0A5C3QUY5"/>
<dbReference type="GO" id="GO:0070008">
    <property type="term" value="F:serine-type exopeptidase activity"/>
    <property type="evidence" value="ECO:0007669"/>
    <property type="project" value="InterPro"/>
</dbReference>
<dbReference type="InterPro" id="IPR029058">
    <property type="entry name" value="AB_hydrolase_fold"/>
</dbReference>
<keyword evidence="2" id="KW-0645">Protease</keyword>
<accession>A0A5C3QUY5</accession>
<organism evidence="7 8">
    <name type="scientific">Pterulicium gracile</name>
    <dbReference type="NCBI Taxonomy" id="1884261"/>
    <lineage>
        <taxon>Eukaryota</taxon>
        <taxon>Fungi</taxon>
        <taxon>Dikarya</taxon>
        <taxon>Basidiomycota</taxon>
        <taxon>Agaricomycotina</taxon>
        <taxon>Agaricomycetes</taxon>
        <taxon>Agaricomycetidae</taxon>
        <taxon>Agaricales</taxon>
        <taxon>Pleurotineae</taxon>
        <taxon>Pterulaceae</taxon>
        <taxon>Pterulicium</taxon>
    </lineage>
</organism>
<reference evidence="7 8" key="1">
    <citation type="journal article" date="2019" name="Nat. Ecol. Evol.">
        <title>Megaphylogeny resolves global patterns of mushroom evolution.</title>
        <authorList>
            <person name="Varga T."/>
            <person name="Krizsan K."/>
            <person name="Foldi C."/>
            <person name="Dima B."/>
            <person name="Sanchez-Garcia M."/>
            <person name="Sanchez-Ramirez S."/>
            <person name="Szollosi G.J."/>
            <person name="Szarkandi J.G."/>
            <person name="Papp V."/>
            <person name="Albert L."/>
            <person name="Andreopoulos W."/>
            <person name="Angelini C."/>
            <person name="Antonin V."/>
            <person name="Barry K.W."/>
            <person name="Bougher N.L."/>
            <person name="Buchanan P."/>
            <person name="Buyck B."/>
            <person name="Bense V."/>
            <person name="Catcheside P."/>
            <person name="Chovatia M."/>
            <person name="Cooper J."/>
            <person name="Damon W."/>
            <person name="Desjardin D."/>
            <person name="Finy P."/>
            <person name="Geml J."/>
            <person name="Haridas S."/>
            <person name="Hughes K."/>
            <person name="Justo A."/>
            <person name="Karasinski D."/>
            <person name="Kautmanova I."/>
            <person name="Kiss B."/>
            <person name="Kocsube S."/>
            <person name="Kotiranta H."/>
            <person name="LaButti K.M."/>
            <person name="Lechner B.E."/>
            <person name="Liimatainen K."/>
            <person name="Lipzen A."/>
            <person name="Lukacs Z."/>
            <person name="Mihaltcheva S."/>
            <person name="Morgado L.N."/>
            <person name="Niskanen T."/>
            <person name="Noordeloos M.E."/>
            <person name="Ohm R.A."/>
            <person name="Ortiz-Santana B."/>
            <person name="Ovrebo C."/>
            <person name="Racz N."/>
            <person name="Riley R."/>
            <person name="Savchenko A."/>
            <person name="Shiryaev A."/>
            <person name="Soop K."/>
            <person name="Spirin V."/>
            <person name="Szebenyi C."/>
            <person name="Tomsovsky M."/>
            <person name="Tulloss R.E."/>
            <person name="Uehling J."/>
            <person name="Grigoriev I.V."/>
            <person name="Vagvolgyi C."/>
            <person name="Papp T."/>
            <person name="Martin F.M."/>
            <person name="Miettinen O."/>
            <person name="Hibbett D.S."/>
            <person name="Nagy L.G."/>
        </authorList>
    </citation>
    <scope>NUCLEOTIDE SEQUENCE [LARGE SCALE GENOMIC DNA]</scope>
    <source>
        <strain evidence="7 8">CBS 309.79</strain>
    </source>
</reference>
<evidence type="ECO:0000256" key="1">
    <source>
        <dbReference type="ARBA" id="ARBA00011079"/>
    </source>
</evidence>
<proteinExistence type="inferred from homology"/>
<evidence type="ECO:0000256" key="2">
    <source>
        <dbReference type="ARBA" id="ARBA00022670"/>
    </source>
</evidence>
<sequence>MKASVPKVSADNLQPSNLRQQIPPYDTVYYFNQLIDHNQPSLGTFRQRYWHTWEFYRPGGPIILNTPGEVNAAGYEGYLTNRTVNGLIAQQEGAAVVVLEHRFYGYSNPYPDLSSNSFRVHTIDQAIHDFVYFAENVVLPMPGGDAVTPATNPWILTGGSYPGALAGWTMLRKPGVFFAGYSSSGVVHAIENYWRYFSPILTHMPSACAADVQAAITLIDKTLLSKNNTAIANLKDSFGLGELAHSGDFAGALRNNLWDWQRLQPSSGSNTQFSEFCDSVRWGAVPNAPADGVRALAAWAAYFKDVYLLNLCGGIDAESCLGTYDPTQPYWTDTSTDNAWRSWFWIVCNELGFYQSAAPQNMATLVSRLLKPVYDERQCILMFPDAFKTPPKPRISSTNNRYQGWKIKVNRLFSTNGARDPWKDATLSAEGVKVQSTPSQPIILNNGFHCSDMQTVHGALDSSIAAVHRQALTSMHEWLSAYVPPEAAYRRQSAIAPPNSFGPGSDNPECDADMPPERVTKPINAWIKGF</sequence>
<comment type="similarity">
    <text evidence="1">Belongs to the peptidase S28 family.</text>
</comment>
<dbReference type="PANTHER" id="PTHR11010:SF23">
    <property type="entry name" value="SERINE PEPTIDASE"/>
    <property type="match status" value="1"/>
</dbReference>
<dbReference type="Gene3D" id="3.40.50.1820">
    <property type="entry name" value="alpha/beta hydrolase"/>
    <property type="match status" value="2"/>
</dbReference>
<dbReference type="Proteomes" id="UP000305067">
    <property type="component" value="Unassembled WGS sequence"/>
</dbReference>
<evidence type="ECO:0000256" key="5">
    <source>
        <dbReference type="ARBA" id="ARBA00023180"/>
    </source>
</evidence>
<evidence type="ECO:0000256" key="6">
    <source>
        <dbReference type="SAM" id="MobiDB-lite"/>
    </source>
</evidence>
<keyword evidence="5" id="KW-0325">Glycoprotein</keyword>
<evidence type="ECO:0000256" key="3">
    <source>
        <dbReference type="ARBA" id="ARBA00022729"/>
    </source>
</evidence>
<dbReference type="Pfam" id="PF05577">
    <property type="entry name" value="Peptidase_S28"/>
    <property type="match status" value="1"/>
</dbReference>
<keyword evidence="3" id="KW-0732">Signal</keyword>